<dbReference type="PANTHER" id="PTHR10695:SF46">
    <property type="entry name" value="BIFUNCTIONAL COENZYME A SYNTHASE-RELATED"/>
    <property type="match status" value="1"/>
</dbReference>
<dbReference type="GO" id="GO:0015937">
    <property type="term" value="P:coenzyme A biosynthetic process"/>
    <property type="evidence" value="ECO:0007669"/>
    <property type="project" value="UniProtKB-UniRule"/>
</dbReference>
<dbReference type="NCBIfam" id="TIGR00152">
    <property type="entry name" value="dephospho-CoA kinase"/>
    <property type="match status" value="1"/>
</dbReference>
<comment type="caution">
    <text evidence="7">The sequence shown here is derived from an EMBL/GenBank/DDBJ whole genome shotgun (WGS) entry which is preliminary data.</text>
</comment>
<dbReference type="HAMAP" id="MF_00376">
    <property type="entry name" value="Dephospho_CoA_kinase"/>
    <property type="match status" value="1"/>
</dbReference>
<dbReference type="GO" id="GO:0005524">
    <property type="term" value="F:ATP binding"/>
    <property type="evidence" value="ECO:0007669"/>
    <property type="project" value="UniProtKB-UniRule"/>
</dbReference>
<protein>
    <recommendedName>
        <fullName evidence="5 6">Dephospho-CoA kinase</fullName>
        <ecNumber evidence="5 6">2.7.1.24</ecNumber>
    </recommendedName>
    <alternativeName>
        <fullName evidence="5">Dephosphocoenzyme A kinase</fullName>
    </alternativeName>
</protein>
<comment type="pathway">
    <text evidence="5">Cofactor biosynthesis; coenzyme A biosynthesis; CoA from (R)-pantothenate: step 5/5.</text>
</comment>
<evidence type="ECO:0000313" key="8">
    <source>
        <dbReference type="Proteomes" id="UP000613743"/>
    </source>
</evidence>
<dbReference type="PROSITE" id="PS51219">
    <property type="entry name" value="DPCK"/>
    <property type="match status" value="1"/>
</dbReference>
<comment type="function">
    <text evidence="5">Catalyzes the phosphorylation of the 3'-hydroxyl group of dephosphocoenzyme A to form coenzyme A.</text>
</comment>
<dbReference type="EC" id="2.7.1.24" evidence="5 6"/>
<proteinExistence type="inferred from homology"/>
<dbReference type="GO" id="GO:0004140">
    <property type="term" value="F:dephospho-CoA kinase activity"/>
    <property type="evidence" value="ECO:0007669"/>
    <property type="project" value="UniProtKB-UniRule"/>
</dbReference>
<dbReference type="GO" id="GO:0005737">
    <property type="term" value="C:cytoplasm"/>
    <property type="evidence" value="ECO:0007669"/>
    <property type="project" value="UniProtKB-SubCell"/>
</dbReference>
<name>A0A917NEN5_9GAMM</name>
<dbReference type="AlphaFoldDB" id="A0A917NEN5"/>
<keyword evidence="8" id="KW-1185">Reference proteome</keyword>
<sequence>MAKFIVGLTGGIGSGKTTVATLFSEQGIELIDADIVARQVVEPGSLGLQQITHHFGTGVLTAQGTLNREKLRNIIFNSPSELEWLNQLLHPLIRTKMLKDVENANSPYVLMVVPLLFENGLDSLVNRTLVVDISPENQRKRVLARDNSSPEVIDSIIATQMGRQEKLSKADDVIDNQGQISALEQKVFALHQKYLHLSKI</sequence>
<evidence type="ECO:0000256" key="4">
    <source>
        <dbReference type="ARBA" id="ARBA00022993"/>
    </source>
</evidence>
<keyword evidence="4 5" id="KW-0173">Coenzyme A biosynthesis</keyword>
<organism evidence="7 8">
    <name type="scientific">Shewanella gelidii</name>
    <dbReference type="NCBI Taxonomy" id="1642821"/>
    <lineage>
        <taxon>Bacteria</taxon>
        <taxon>Pseudomonadati</taxon>
        <taxon>Pseudomonadota</taxon>
        <taxon>Gammaproteobacteria</taxon>
        <taxon>Alteromonadales</taxon>
        <taxon>Shewanellaceae</taxon>
        <taxon>Shewanella</taxon>
    </lineage>
</organism>
<feature type="binding site" evidence="5">
    <location>
        <begin position="13"/>
        <end position="18"/>
    </location>
    <ligand>
        <name>ATP</name>
        <dbReference type="ChEBI" id="CHEBI:30616"/>
    </ligand>
</feature>
<dbReference type="PANTHER" id="PTHR10695">
    <property type="entry name" value="DEPHOSPHO-COA KINASE-RELATED"/>
    <property type="match status" value="1"/>
</dbReference>
<comment type="similarity">
    <text evidence="1 5">Belongs to the CoaE family.</text>
</comment>
<evidence type="ECO:0000256" key="2">
    <source>
        <dbReference type="ARBA" id="ARBA00022741"/>
    </source>
</evidence>
<comment type="subcellular location">
    <subcellularLocation>
        <location evidence="5">Cytoplasm</location>
    </subcellularLocation>
</comment>
<keyword evidence="5 7" id="KW-0418">Kinase</keyword>
<dbReference type="InterPro" id="IPR027417">
    <property type="entry name" value="P-loop_NTPase"/>
</dbReference>
<dbReference type="Proteomes" id="UP000613743">
    <property type="component" value="Unassembled WGS sequence"/>
</dbReference>
<evidence type="ECO:0000256" key="1">
    <source>
        <dbReference type="ARBA" id="ARBA00009018"/>
    </source>
</evidence>
<accession>A0A917NEN5</accession>
<comment type="catalytic activity">
    <reaction evidence="5">
        <text>3'-dephospho-CoA + ATP = ADP + CoA + H(+)</text>
        <dbReference type="Rhea" id="RHEA:18245"/>
        <dbReference type="ChEBI" id="CHEBI:15378"/>
        <dbReference type="ChEBI" id="CHEBI:30616"/>
        <dbReference type="ChEBI" id="CHEBI:57287"/>
        <dbReference type="ChEBI" id="CHEBI:57328"/>
        <dbReference type="ChEBI" id="CHEBI:456216"/>
        <dbReference type="EC" id="2.7.1.24"/>
    </reaction>
</comment>
<dbReference type="CDD" id="cd02022">
    <property type="entry name" value="DPCK"/>
    <property type="match status" value="1"/>
</dbReference>
<keyword evidence="5" id="KW-0808">Transferase</keyword>
<evidence type="ECO:0000256" key="3">
    <source>
        <dbReference type="ARBA" id="ARBA00022840"/>
    </source>
</evidence>
<dbReference type="RefSeq" id="WP_188923078.1">
    <property type="nucleotide sequence ID" value="NZ_BMPZ01000019.1"/>
</dbReference>
<keyword evidence="5" id="KW-0963">Cytoplasm</keyword>
<dbReference type="Pfam" id="PF01121">
    <property type="entry name" value="CoaE"/>
    <property type="match status" value="1"/>
</dbReference>
<gene>
    <name evidence="5 7" type="primary">coaE</name>
    <name evidence="7" type="ORF">GCM10009332_33320</name>
</gene>
<dbReference type="Gene3D" id="3.40.50.300">
    <property type="entry name" value="P-loop containing nucleotide triphosphate hydrolases"/>
    <property type="match status" value="1"/>
</dbReference>
<keyword evidence="3 5" id="KW-0067">ATP-binding</keyword>
<evidence type="ECO:0000256" key="5">
    <source>
        <dbReference type="HAMAP-Rule" id="MF_00376"/>
    </source>
</evidence>
<dbReference type="InterPro" id="IPR001977">
    <property type="entry name" value="Depp_CoAkinase"/>
</dbReference>
<reference evidence="7" key="2">
    <citation type="submission" date="2020-09" db="EMBL/GenBank/DDBJ databases">
        <authorList>
            <person name="Sun Q."/>
            <person name="Ohkuma M."/>
        </authorList>
    </citation>
    <scope>NUCLEOTIDE SEQUENCE</scope>
    <source>
        <strain evidence="7">JCM 30804</strain>
    </source>
</reference>
<dbReference type="SUPFAM" id="SSF52540">
    <property type="entry name" value="P-loop containing nucleoside triphosphate hydrolases"/>
    <property type="match status" value="1"/>
</dbReference>
<keyword evidence="2 5" id="KW-0547">Nucleotide-binding</keyword>
<dbReference type="EMBL" id="BMPZ01000019">
    <property type="protein sequence ID" value="GGI93383.1"/>
    <property type="molecule type" value="Genomic_DNA"/>
</dbReference>
<reference evidence="7" key="1">
    <citation type="journal article" date="2014" name="Int. J. Syst. Evol. Microbiol.">
        <title>Complete genome sequence of Corynebacterium casei LMG S-19264T (=DSM 44701T), isolated from a smear-ripened cheese.</title>
        <authorList>
            <consortium name="US DOE Joint Genome Institute (JGI-PGF)"/>
            <person name="Walter F."/>
            <person name="Albersmeier A."/>
            <person name="Kalinowski J."/>
            <person name="Ruckert C."/>
        </authorList>
    </citation>
    <scope>NUCLEOTIDE SEQUENCE</scope>
    <source>
        <strain evidence="7">JCM 30804</strain>
    </source>
</reference>
<evidence type="ECO:0000313" key="7">
    <source>
        <dbReference type="EMBL" id="GGI93383.1"/>
    </source>
</evidence>
<evidence type="ECO:0000256" key="6">
    <source>
        <dbReference type="NCBIfam" id="TIGR00152"/>
    </source>
</evidence>